<reference evidence="2 3" key="1">
    <citation type="submission" date="2016-10" db="EMBL/GenBank/DDBJ databases">
        <authorList>
            <person name="de Groot N.N."/>
        </authorList>
    </citation>
    <scope>NUCLEOTIDE SEQUENCE [LARGE SCALE GENOMIC DNA]</scope>
    <source>
        <strain evidence="2 3">DSM 19981</strain>
    </source>
</reference>
<organism evidence="2 3">
    <name type="scientific">Falsiroseomonas stagni DSM 19981</name>
    <dbReference type="NCBI Taxonomy" id="1123062"/>
    <lineage>
        <taxon>Bacteria</taxon>
        <taxon>Pseudomonadati</taxon>
        <taxon>Pseudomonadota</taxon>
        <taxon>Alphaproteobacteria</taxon>
        <taxon>Acetobacterales</taxon>
        <taxon>Roseomonadaceae</taxon>
        <taxon>Falsiroseomonas</taxon>
    </lineage>
</organism>
<feature type="transmembrane region" description="Helical" evidence="1">
    <location>
        <begin position="33"/>
        <end position="52"/>
    </location>
</feature>
<keyword evidence="1" id="KW-1133">Transmembrane helix</keyword>
<dbReference type="Proteomes" id="UP000199473">
    <property type="component" value="Unassembled WGS sequence"/>
</dbReference>
<sequence length="72" mass="6988">MTAVFAAASLMLAGGAGMMTSLMLSPVGGAFRLAALVMVSALAVGVGLLLIAGPPEGDEFLLTLGAVRALVG</sequence>
<dbReference type="RefSeq" id="WP_092959243.1">
    <property type="nucleotide sequence ID" value="NZ_FOSQ01000003.1"/>
</dbReference>
<evidence type="ECO:0000313" key="3">
    <source>
        <dbReference type="Proteomes" id="UP000199473"/>
    </source>
</evidence>
<keyword evidence="1" id="KW-0472">Membrane</keyword>
<evidence type="ECO:0000313" key="2">
    <source>
        <dbReference type="EMBL" id="SFK50897.1"/>
    </source>
</evidence>
<evidence type="ECO:0000256" key="1">
    <source>
        <dbReference type="SAM" id="Phobius"/>
    </source>
</evidence>
<name>A0A1I4A465_9PROT</name>
<dbReference type="EMBL" id="FOSQ01000003">
    <property type="protein sequence ID" value="SFK50897.1"/>
    <property type="molecule type" value="Genomic_DNA"/>
</dbReference>
<accession>A0A1I4A465</accession>
<keyword evidence="1" id="KW-0812">Transmembrane</keyword>
<proteinExistence type="predicted"/>
<dbReference type="AlphaFoldDB" id="A0A1I4A465"/>
<protein>
    <submittedName>
        <fullName evidence="2">Uncharacterized protein</fullName>
    </submittedName>
</protein>
<keyword evidence="3" id="KW-1185">Reference proteome</keyword>
<gene>
    <name evidence="2" type="ORF">SAMN02745775_103113</name>
</gene>